<dbReference type="PROSITE" id="PS00070">
    <property type="entry name" value="ALDEHYDE_DEHYDR_CYS"/>
    <property type="match status" value="1"/>
</dbReference>
<evidence type="ECO:0000256" key="6">
    <source>
        <dbReference type="PROSITE-ProRule" id="PRU10007"/>
    </source>
</evidence>
<dbReference type="PANTHER" id="PTHR43570:SF20">
    <property type="entry name" value="ALDEHYDE DEHYDROGENASE ALDX-RELATED"/>
    <property type="match status" value="1"/>
</dbReference>
<dbReference type="InterPro" id="IPR029510">
    <property type="entry name" value="Ald_DH_CS_GLU"/>
</dbReference>
<keyword evidence="10" id="KW-1185">Reference proteome</keyword>
<dbReference type="InterPro" id="IPR016162">
    <property type="entry name" value="Ald_DH_N"/>
</dbReference>
<dbReference type="InterPro" id="IPR012394">
    <property type="entry name" value="Aldehyde_DH_NAD(P)"/>
</dbReference>
<evidence type="ECO:0000259" key="8">
    <source>
        <dbReference type="Pfam" id="PF00171"/>
    </source>
</evidence>
<evidence type="ECO:0000256" key="1">
    <source>
        <dbReference type="ARBA" id="ARBA00009986"/>
    </source>
</evidence>
<dbReference type="PANTHER" id="PTHR43570">
    <property type="entry name" value="ALDEHYDE DEHYDROGENASE"/>
    <property type="match status" value="1"/>
</dbReference>
<dbReference type="PIRSF" id="PIRSF036492">
    <property type="entry name" value="ALDH"/>
    <property type="match status" value="1"/>
</dbReference>
<dbReference type="GO" id="GO:0004029">
    <property type="term" value="F:aldehyde dehydrogenase (NAD+) activity"/>
    <property type="evidence" value="ECO:0007669"/>
    <property type="project" value="TreeGrafter"/>
</dbReference>
<dbReference type="SUPFAM" id="SSF53720">
    <property type="entry name" value="ALDH-like"/>
    <property type="match status" value="1"/>
</dbReference>
<feature type="domain" description="Aldehyde dehydrogenase" evidence="8">
    <location>
        <begin position="17"/>
        <end position="454"/>
    </location>
</feature>
<dbReference type="PROSITE" id="PS00687">
    <property type="entry name" value="ALDEHYDE_DEHYDR_GLU"/>
    <property type="match status" value="1"/>
</dbReference>
<feature type="active site" evidence="5">
    <location>
        <position position="264"/>
    </location>
</feature>
<evidence type="ECO:0000256" key="4">
    <source>
        <dbReference type="PIRNR" id="PIRNR036492"/>
    </source>
</evidence>
<evidence type="ECO:0000313" key="9">
    <source>
        <dbReference type="EMBL" id="MBF9141817.1"/>
    </source>
</evidence>
<dbReference type="CDD" id="cd07134">
    <property type="entry name" value="ALDH_AlkH-like"/>
    <property type="match status" value="1"/>
</dbReference>
<evidence type="ECO:0000256" key="5">
    <source>
        <dbReference type="PIRSR" id="PIRSR036492-1"/>
    </source>
</evidence>
<dbReference type="FunFam" id="3.40.309.10:FF:000003">
    <property type="entry name" value="Aldehyde dehydrogenase"/>
    <property type="match status" value="1"/>
</dbReference>
<name>A0A931BI80_9BACT</name>
<evidence type="ECO:0000256" key="2">
    <source>
        <dbReference type="ARBA" id="ARBA00023002"/>
    </source>
</evidence>
<dbReference type="EMBL" id="JADQDP010000002">
    <property type="protein sequence ID" value="MBF9141817.1"/>
    <property type="molecule type" value="Genomic_DNA"/>
</dbReference>
<dbReference type="Gene3D" id="3.40.309.10">
    <property type="entry name" value="Aldehyde Dehydrogenase, Chain A, domain 2"/>
    <property type="match status" value="1"/>
</dbReference>
<reference evidence="9 10" key="1">
    <citation type="submission" date="2020-11" db="EMBL/GenBank/DDBJ databases">
        <authorList>
            <person name="Kim M.K."/>
        </authorList>
    </citation>
    <scope>NUCLEOTIDE SEQUENCE [LARGE SCALE GENOMIC DNA]</scope>
    <source>
        <strain evidence="9 10">BT439</strain>
    </source>
</reference>
<proteinExistence type="inferred from homology"/>
<dbReference type="Proteomes" id="UP000645610">
    <property type="component" value="Unassembled WGS sequence"/>
</dbReference>
<feature type="active site" evidence="5 6">
    <location>
        <position position="230"/>
    </location>
</feature>
<dbReference type="InterPro" id="IPR016161">
    <property type="entry name" value="Ald_DH/histidinol_DH"/>
</dbReference>
<dbReference type="FunFam" id="3.40.605.10:FF:000004">
    <property type="entry name" value="Aldehyde dehydrogenase"/>
    <property type="match status" value="1"/>
</dbReference>
<dbReference type="Gene3D" id="3.40.605.10">
    <property type="entry name" value="Aldehyde Dehydrogenase, Chain A, domain 1"/>
    <property type="match status" value="1"/>
</dbReference>
<dbReference type="RefSeq" id="WP_196286158.1">
    <property type="nucleotide sequence ID" value="NZ_JADQDP010000002.1"/>
</dbReference>
<protein>
    <recommendedName>
        <fullName evidence="4">Aldehyde dehydrogenase</fullName>
    </recommendedName>
</protein>
<organism evidence="9 10">
    <name type="scientific">Hymenobacter properus</name>
    <dbReference type="NCBI Taxonomy" id="2791026"/>
    <lineage>
        <taxon>Bacteria</taxon>
        <taxon>Pseudomonadati</taxon>
        <taxon>Bacteroidota</taxon>
        <taxon>Cytophagia</taxon>
        <taxon>Cytophagales</taxon>
        <taxon>Hymenobacteraceae</taxon>
        <taxon>Hymenobacter</taxon>
    </lineage>
</organism>
<evidence type="ECO:0000256" key="7">
    <source>
        <dbReference type="RuleBase" id="RU003345"/>
    </source>
</evidence>
<sequence length="488" mass="53042">MPETVAAPLESLASPTQAIAANRYGAAFEALRQRTPALRQEGVAARRARLQKLGDWLHAHRQDIHQALLADFRKPAAETDLTEIWTSLVELKHTSRHLKKWMAPRPVGTSMALLGTRAWVQVEPKGVVLIIAPWNYPFYLAVGPLISALAAGNAVVIKPAEQTPATSALLQKMCEDLFRPDEVLLLQGDKEVATELLKLPWDHIFFTGSPEVGKIVMRAAAQHLSGLTLELGGKNPAVVDETANLRDAAEKIVWGKFLNNGQTCVAPDYLLVQESVQPALLRELTAAIQRAYNPTGAGIERSESLARIVNQHHFARLAGLLEDAQTRGATVAAGGTVDALQNYIEPTLLTNVPAGARVLEEEIFGPLLPVLTFKTLPETTAYINARLKPLAQYVFSTSADNRRYLLENVSAGGAGVNETVLHFAHPELPTGGVGNSGLGKAHGHSGFLAFSNEKGVLRQRVGFTGIKAMYPPYTGKVQRLIDWLVKYL</sequence>
<gene>
    <name evidence="9" type="ORF">I2I01_09245</name>
</gene>
<comment type="similarity">
    <text evidence="1 4 7">Belongs to the aldehyde dehydrogenase family.</text>
</comment>
<evidence type="ECO:0000256" key="3">
    <source>
        <dbReference type="ARBA" id="ARBA00023027"/>
    </source>
</evidence>
<dbReference type="InterPro" id="IPR016160">
    <property type="entry name" value="Ald_DH_CS_CYS"/>
</dbReference>
<keyword evidence="2 4" id="KW-0560">Oxidoreductase</keyword>
<dbReference type="InterPro" id="IPR016163">
    <property type="entry name" value="Ald_DH_C"/>
</dbReference>
<dbReference type="GO" id="GO:0006081">
    <property type="term" value="P:aldehyde metabolic process"/>
    <property type="evidence" value="ECO:0007669"/>
    <property type="project" value="InterPro"/>
</dbReference>
<dbReference type="AlphaFoldDB" id="A0A931BI80"/>
<dbReference type="Pfam" id="PF00171">
    <property type="entry name" value="Aldedh"/>
    <property type="match status" value="1"/>
</dbReference>
<evidence type="ECO:0000313" key="10">
    <source>
        <dbReference type="Proteomes" id="UP000645610"/>
    </source>
</evidence>
<keyword evidence="3" id="KW-0520">NAD</keyword>
<dbReference type="InterPro" id="IPR015590">
    <property type="entry name" value="Aldehyde_DH_dom"/>
</dbReference>
<dbReference type="GO" id="GO:0005737">
    <property type="term" value="C:cytoplasm"/>
    <property type="evidence" value="ECO:0007669"/>
    <property type="project" value="TreeGrafter"/>
</dbReference>
<accession>A0A931BI80</accession>
<comment type="caution">
    <text evidence="9">The sequence shown here is derived from an EMBL/GenBank/DDBJ whole genome shotgun (WGS) entry which is preliminary data.</text>
</comment>